<reference evidence="4" key="1">
    <citation type="submission" date="2019-05" db="EMBL/GenBank/DDBJ databases">
        <title>Annotation for the trematode Paragonimus heterotremus.</title>
        <authorList>
            <person name="Choi Y.-J."/>
        </authorList>
    </citation>
    <scope>NUCLEOTIDE SEQUENCE</scope>
    <source>
        <strain evidence="4">LC</strain>
    </source>
</reference>
<protein>
    <recommendedName>
        <fullName evidence="3">CPC1/SPEF2 domain-containing protein</fullName>
    </recommendedName>
</protein>
<organism evidence="4 5">
    <name type="scientific">Paragonimus heterotremus</name>
    <dbReference type="NCBI Taxonomy" id="100268"/>
    <lineage>
        <taxon>Eukaryota</taxon>
        <taxon>Metazoa</taxon>
        <taxon>Spiralia</taxon>
        <taxon>Lophotrochozoa</taxon>
        <taxon>Platyhelminthes</taxon>
        <taxon>Trematoda</taxon>
        <taxon>Digenea</taxon>
        <taxon>Plagiorchiida</taxon>
        <taxon>Troglotremata</taxon>
        <taxon>Troglotrematidae</taxon>
        <taxon>Paragonimus</taxon>
    </lineage>
</organism>
<feature type="compositionally biased region" description="Polar residues" evidence="2">
    <location>
        <begin position="830"/>
        <end position="848"/>
    </location>
</feature>
<dbReference type="InterPro" id="IPR054517">
    <property type="entry name" value="SPEF2_D5"/>
</dbReference>
<dbReference type="InterPro" id="IPR027417">
    <property type="entry name" value="P-loop_NTPase"/>
</dbReference>
<evidence type="ECO:0000259" key="3">
    <source>
        <dbReference type="Pfam" id="PF22946"/>
    </source>
</evidence>
<name>A0A8J4SSC8_9TREM</name>
<feature type="compositionally biased region" description="Low complexity" evidence="2">
    <location>
        <begin position="867"/>
        <end position="878"/>
    </location>
</feature>
<dbReference type="InterPro" id="IPR052634">
    <property type="entry name" value="Sperm_flagellar-bone_growth"/>
</dbReference>
<dbReference type="Gene3D" id="3.40.50.300">
    <property type="entry name" value="P-loop containing nucleotide triphosphate hydrolases"/>
    <property type="match status" value="1"/>
</dbReference>
<keyword evidence="1" id="KW-0175">Coiled coil</keyword>
<feature type="coiled-coil region" evidence="1">
    <location>
        <begin position="170"/>
        <end position="235"/>
    </location>
</feature>
<feature type="compositionally biased region" description="Polar residues" evidence="2">
    <location>
        <begin position="886"/>
        <end position="905"/>
    </location>
</feature>
<evidence type="ECO:0000313" key="4">
    <source>
        <dbReference type="EMBL" id="KAF5395105.1"/>
    </source>
</evidence>
<dbReference type="PANTHER" id="PTHR14919:SF0">
    <property type="entry name" value="SPERM FLAGELLAR PROTEIN 2"/>
    <property type="match status" value="1"/>
</dbReference>
<dbReference type="Proteomes" id="UP000748531">
    <property type="component" value="Unassembled WGS sequence"/>
</dbReference>
<gene>
    <name evidence="4" type="ORF">PHET_07714</name>
</gene>
<dbReference type="AlphaFoldDB" id="A0A8J4SSC8"/>
<dbReference type="SUPFAM" id="SSF52540">
    <property type="entry name" value="P-loop containing nucleoside triphosphate hydrolases"/>
    <property type="match status" value="1"/>
</dbReference>
<feature type="compositionally biased region" description="Polar residues" evidence="2">
    <location>
        <begin position="920"/>
        <end position="931"/>
    </location>
</feature>
<dbReference type="PANTHER" id="PTHR14919">
    <property type="entry name" value="KPL2-RELATED"/>
    <property type="match status" value="1"/>
</dbReference>
<accession>A0A8J4SSC8</accession>
<evidence type="ECO:0000313" key="5">
    <source>
        <dbReference type="Proteomes" id="UP000748531"/>
    </source>
</evidence>
<feature type="compositionally biased region" description="Basic and acidic residues" evidence="2">
    <location>
        <begin position="906"/>
        <end position="919"/>
    </location>
</feature>
<evidence type="ECO:0000256" key="1">
    <source>
        <dbReference type="SAM" id="Coils"/>
    </source>
</evidence>
<dbReference type="OrthoDB" id="6275805at2759"/>
<feature type="non-terminal residue" evidence="4">
    <location>
        <position position="1"/>
    </location>
</feature>
<sequence length="987" mass="112130">QLKQLVPRESTLTLAQLTARFEARRIQNAKQAEQIRLQSAMRREQCTQTKRQQLLEHSKQLRVAQSDLMARLEANIIKVPKKSTLLPTKAEFKKGSKLISKEGEQALQEIREFELRLRASSDAADWCRKPKTTTDLISQLRLLRACPPTREQQANSVKIHLPPAESEAYMARIKERVLEENRAMVEQEKRRRRIIVASLEEHHAYEEQRRTRQLAERLLRQSQLERRLLVQLEQTKHEKSVLVANRIERQKEYESRRELEFQAAMDYEREIALQRKQEEAATVAILREVWANQQARKRQASYTRHYEFVANEVVGLLLQFVLQVADYRMLTGRLIPVKLFRQWKAQWVAGVPFWTEEPVAQDSECIQQIVTDEKKGNEQLNECDFMDYQNLQGEWSLDSIGTVQAQSLPNAPIRTVYGKPVEWMQPGNLEIKNADCVFTYFDPERPEVNPILDWAVVRLHNQVYPPPPLLLKPNLPELPIRAALLGKPLSGKSTVLAQILKNHCVVVINPQTLIQEAINAFQNNEIDECSKTLTKNEDDGVESSVVIKLSRRAQLGAAIEEQLRTGRELSDEILVQLVFEEIKSLPDGRNFILEGFPANSIQAKLLHRRLTVVEESEQSAHLSDPSMPTSAQATVHGLGQSGYVNEEQSRGLDIVIFLNMPEDEVFRRAARIETAASAVSETNIAPQENDVVPLADLGVVQQDSEILTLANTQSEQPCKNTSCLNNLHERLEGFLTSWPGLTSFYADELHILHEVNVSSSSTQEEDQTRNIDQVYHEVECLIQQVLKMRETGGEILEQVNESREDDSRIPEVETNDLTLDSAESVHPLVPSSQSPASELPRTSQTLNQELDDDEQRSRTDSAKVKRAASARSKSAISSKHSERSPKQQSSNKNSPGPQESSSASREGSKKERQRTDSIGKSRSRPSSNQQSKGRKNAKQPSVPVTEEIAELQPVVTPCSPRPGEANWIYVDAPIEQVRVEIYLHMSH</sequence>
<keyword evidence="5" id="KW-1185">Reference proteome</keyword>
<feature type="region of interest" description="Disordered" evidence="2">
    <location>
        <begin position="816"/>
        <end position="946"/>
    </location>
</feature>
<dbReference type="Pfam" id="PF22946">
    <property type="entry name" value="SPEF2_D5"/>
    <property type="match status" value="1"/>
</dbReference>
<proteinExistence type="predicted"/>
<feature type="domain" description="CPC1/SPEF2" evidence="3">
    <location>
        <begin position="218"/>
        <end position="352"/>
    </location>
</feature>
<dbReference type="Pfam" id="PF00406">
    <property type="entry name" value="ADK"/>
    <property type="match status" value="1"/>
</dbReference>
<dbReference type="EMBL" id="LUCH01017311">
    <property type="protein sequence ID" value="KAF5395105.1"/>
    <property type="molecule type" value="Genomic_DNA"/>
</dbReference>
<comment type="caution">
    <text evidence="4">The sequence shown here is derived from an EMBL/GenBank/DDBJ whole genome shotgun (WGS) entry which is preliminary data.</text>
</comment>
<evidence type="ECO:0000256" key="2">
    <source>
        <dbReference type="SAM" id="MobiDB-lite"/>
    </source>
</evidence>